<dbReference type="SUPFAM" id="SSF158472">
    <property type="entry name" value="HAMP domain-like"/>
    <property type="match status" value="1"/>
</dbReference>
<dbReference type="AlphaFoldDB" id="A0A9X4KRE3"/>
<keyword evidence="3" id="KW-0597">Phosphoprotein</keyword>
<evidence type="ECO:0000256" key="1">
    <source>
        <dbReference type="ARBA" id="ARBA00004651"/>
    </source>
</evidence>
<dbReference type="InterPro" id="IPR003594">
    <property type="entry name" value="HATPase_dom"/>
</dbReference>
<dbReference type="SUPFAM" id="SSF55874">
    <property type="entry name" value="ATPase domain of HSP90 chaperone/DNA topoisomerase II/histidine kinase"/>
    <property type="match status" value="1"/>
</dbReference>
<evidence type="ECO:0000256" key="2">
    <source>
        <dbReference type="ARBA" id="ARBA00022475"/>
    </source>
</evidence>
<protein>
    <submittedName>
        <fullName evidence="9">Histidine kinase</fullName>
    </submittedName>
</protein>
<evidence type="ECO:0000256" key="7">
    <source>
        <dbReference type="SAM" id="Phobius"/>
    </source>
</evidence>
<dbReference type="Pfam" id="PF06580">
    <property type="entry name" value="His_kinase"/>
    <property type="match status" value="1"/>
</dbReference>
<dbReference type="Pfam" id="PF00672">
    <property type="entry name" value="HAMP"/>
    <property type="match status" value="1"/>
</dbReference>
<dbReference type="GO" id="GO:0005886">
    <property type="term" value="C:plasma membrane"/>
    <property type="evidence" value="ECO:0007669"/>
    <property type="project" value="UniProtKB-SubCell"/>
</dbReference>
<dbReference type="InterPro" id="IPR010559">
    <property type="entry name" value="Sig_transdc_His_kin_internal"/>
</dbReference>
<keyword evidence="2" id="KW-1003">Cell membrane</keyword>
<dbReference type="PANTHER" id="PTHR34220">
    <property type="entry name" value="SENSOR HISTIDINE KINASE YPDA"/>
    <property type="match status" value="1"/>
</dbReference>
<evidence type="ECO:0000256" key="4">
    <source>
        <dbReference type="ARBA" id="ARBA00022679"/>
    </source>
</evidence>
<dbReference type="PROSITE" id="PS50885">
    <property type="entry name" value="HAMP"/>
    <property type="match status" value="1"/>
</dbReference>
<evidence type="ECO:0000256" key="5">
    <source>
        <dbReference type="ARBA" id="ARBA00022777"/>
    </source>
</evidence>
<keyword evidence="6 7" id="KW-0472">Membrane</keyword>
<comment type="caution">
    <text evidence="9">The sequence shown here is derived from an EMBL/GenBank/DDBJ whole genome shotgun (WGS) entry which is preliminary data.</text>
</comment>
<dbReference type="InterPro" id="IPR050640">
    <property type="entry name" value="Bact_2-comp_sensor_kinase"/>
</dbReference>
<dbReference type="Proteomes" id="UP001153404">
    <property type="component" value="Unassembled WGS sequence"/>
</dbReference>
<organism evidence="9 10">
    <name type="scientific">Cohnella rhizosphaerae</name>
    <dbReference type="NCBI Taxonomy" id="1457232"/>
    <lineage>
        <taxon>Bacteria</taxon>
        <taxon>Bacillati</taxon>
        <taxon>Bacillota</taxon>
        <taxon>Bacilli</taxon>
        <taxon>Bacillales</taxon>
        <taxon>Paenibacillaceae</taxon>
        <taxon>Cohnella</taxon>
    </lineage>
</organism>
<dbReference type="CDD" id="cd06225">
    <property type="entry name" value="HAMP"/>
    <property type="match status" value="1"/>
</dbReference>
<dbReference type="EMBL" id="JAPDIA010000002">
    <property type="protein sequence ID" value="MDG0808831.1"/>
    <property type="molecule type" value="Genomic_DNA"/>
</dbReference>
<accession>A0A9X4KRE3</accession>
<keyword evidence="7" id="KW-0812">Transmembrane</keyword>
<name>A0A9X4KRE3_9BACL</name>
<evidence type="ECO:0000313" key="10">
    <source>
        <dbReference type="Proteomes" id="UP001153404"/>
    </source>
</evidence>
<dbReference type="SMART" id="SM00304">
    <property type="entry name" value="HAMP"/>
    <property type="match status" value="1"/>
</dbReference>
<comment type="subcellular location">
    <subcellularLocation>
        <location evidence="1">Cell membrane</location>
        <topology evidence="1">Multi-pass membrane protein</topology>
    </subcellularLocation>
</comment>
<feature type="transmembrane region" description="Helical" evidence="7">
    <location>
        <begin position="279"/>
        <end position="299"/>
    </location>
</feature>
<dbReference type="GO" id="GO:0000155">
    <property type="term" value="F:phosphorelay sensor kinase activity"/>
    <property type="evidence" value="ECO:0007669"/>
    <property type="project" value="InterPro"/>
</dbReference>
<dbReference type="Pfam" id="PF02518">
    <property type="entry name" value="HATPase_c"/>
    <property type="match status" value="1"/>
</dbReference>
<evidence type="ECO:0000256" key="6">
    <source>
        <dbReference type="ARBA" id="ARBA00023136"/>
    </source>
</evidence>
<dbReference type="InterPro" id="IPR003660">
    <property type="entry name" value="HAMP_dom"/>
</dbReference>
<feature type="domain" description="HAMP" evidence="8">
    <location>
        <begin position="301"/>
        <end position="354"/>
    </location>
</feature>
<proteinExistence type="predicted"/>
<gene>
    <name evidence="9" type="ORF">OMP40_05080</name>
</gene>
<dbReference type="InterPro" id="IPR036890">
    <property type="entry name" value="HATPase_C_sf"/>
</dbReference>
<keyword evidence="10" id="KW-1185">Reference proteome</keyword>
<dbReference type="Gene3D" id="3.30.565.10">
    <property type="entry name" value="Histidine kinase-like ATPase, C-terminal domain"/>
    <property type="match status" value="1"/>
</dbReference>
<dbReference type="RefSeq" id="WP_277529680.1">
    <property type="nucleotide sequence ID" value="NZ_JAPDIA010000002.1"/>
</dbReference>
<dbReference type="Gene3D" id="6.10.340.10">
    <property type="match status" value="1"/>
</dbReference>
<dbReference type="PANTHER" id="PTHR34220:SF7">
    <property type="entry name" value="SENSOR HISTIDINE KINASE YPDA"/>
    <property type="match status" value="1"/>
</dbReference>
<keyword evidence="7" id="KW-1133">Transmembrane helix</keyword>
<evidence type="ECO:0000256" key="3">
    <source>
        <dbReference type="ARBA" id="ARBA00022553"/>
    </source>
</evidence>
<evidence type="ECO:0000313" key="9">
    <source>
        <dbReference type="EMBL" id="MDG0808831.1"/>
    </source>
</evidence>
<keyword evidence="4" id="KW-0808">Transferase</keyword>
<sequence>MSAKARISYKKQMIVILLLFIVPFLACLLSYNLYTANTVVNANIIQENKSKIGVFSNSFERSIANITTFMTTTVANDTNFRVLGYQSGKLNAYLSAYEILNKCKDILSMDESITGLFLFSTANELYWNAFQNRSGTENRSGLSEQLRTIVSRQDYTSAEWFVRELNGQPYLIRVLSYNRAYFIGIIDLNKAVRSLNADSSANANPLLFATDRMELLTMNRELDQAHYTFQHNQNGEPVYLKSGKTRYRIIESDFGVKGIKMIYLVAHRRIWHDMNGQQFSLFFASIVCLLLVPLCYFLLKRSFFTPLNSFVGTMNSIKEGHLDVRMSNRSPILEFEQMSSTFNEMLHEIKSLKIVAYEHQLDAQRATMQFLRIQIRPHFYLNCLNNLYALAQNGEYKKIQEMILVLSKYLRDMFRQSPYLVPLSAEVHNIETYVKLQTMTQSTPIYFSVDMDEGLRSFPIPPITILTFVENAIKFGIYRDKPLIVNVKARYLQDGDSDCVNITIVDNGKGFSEDELKALNAPHTEENTTHVGIGNVKRRFFFQYQGEAVLFFSNSNGACIEIFIPLSTAGAEPHPESNEELV</sequence>
<keyword evidence="5 9" id="KW-0418">Kinase</keyword>
<reference evidence="9" key="1">
    <citation type="submission" date="2022-10" db="EMBL/GenBank/DDBJ databases">
        <title>Comparative genomic analysis of Cohnella hashimotonis sp. nov., isolated from the International Space Station.</title>
        <authorList>
            <person name="Simpson A."/>
            <person name="Venkateswaran K."/>
        </authorList>
    </citation>
    <scope>NUCLEOTIDE SEQUENCE</scope>
    <source>
        <strain evidence="9">DSM 28161</strain>
    </source>
</reference>
<evidence type="ECO:0000259" key="8">
    <source>
        <dbReference type="PROSITE" id="PS50885"/>
    </source>
</evidence>